<feature type="compositionally biased region" description="Basic residues" evidence="2">
    <location>
        <begin position="279"/>
        <end position="291"/>
    </location>
</feature>
<sequence length="474" mass="50955">MQAERNEINEDRVSLQKEAQALKDEGDRMAEAMAFLERKIEEFRDLSQNLPAMVEGLRSSRQKLDAERAGCLEENARNKSERQALEEQRLTQEAARLKIAQERKLLSEDRNAAHRAAGDAREARRHLSEAIRVASKQGLVATVFWDSSRATIQTAGPHGCETTAQAIDVNADGHENFTNHDAEHSRNPQAIHRQRKNSQTNAEKRGRGTLMKLVRQAGLDFNSLERSASQATAYAASQAAFIQQLRASHKENLSGAAPATQAGSLRDEGGATHAARAPRPQRHPPPAKRHTPVAAGAQWQPRGAPLPHQAEPCATPALSCPATFVFPAFTPLLPISSTSDSKGTPPKGQDSPWLLTPGGLPSSETVTDSTATPPTGRRRPSSTDAEIVSKGSAGEGASCNQGAPGRSGEARAASVACGFESPEEVQSLREREGDECRGARGQSPRLVARNLAAEVFEQEQGGEGGSEEEGLAHE</sequence>
<accession>A0A8S1IW22</accession>
<feature type="region of interest" description="Disordered" evidence="2">
    <location>
        <begin position="252"/>
        <end position="310"/>
    </location>
</feature>
<feature type="compositionally biased region" description="Acidic residues" evidence="2">
    <location>
        <begin position="465"/>
        <end position="474"/>
    </location>
</feature>
<organism evidence="3 4">
    <name type="scientific">Ostreobium quekettii</name>
    <dbReference type="NCBI Taxonomy" id="121088"/>
    <lineage>
        <taxon>Eukaryota</taxon>
        <taxon>Viridiplantae</taxon>
        <taxon>Chlorophyta</taxon>
        <taxon>core chlorophytes</taxon>
        <taxon>Ulvophyceae</taxon>
        <taxon>TCBD clade</taxon>
        <taxon>Bryopsidales</taxon>
        <taxon>Ostreobineae</taxon>
        <taxon>Ostreobiaceae</taxon>
        <taxon>Ostreobium</taxon>
    </lineage>
</organism>
<protein>
    <submittedName>
        <fullName evidence="3">Uncharacterized protein</fullName>
    </submittedName>
</protein>
<keyword evidence="4" id="KW-1185">Reference proteome</keyword>
<feature type="compositionally biased region" description="Polar residues" evidence="2">
    <location>
        <begin position="362"/>
        <end position="373"/>
    </location>
</feature>
<proteinExistence type="predicted"/>
<evidence type="ECO:0000313" key="4">
    <source>
        <dbReference type="Proteomes" id="UP000708148"/>
    </source>
</evidence>
<feature type="region of interest" description="Disordered" evidence="2">
    <location>
        <begin position="337"/>
        <end position="444"/>
    </location>
</feature>
<feature type="region of interest" description="Disordered" evidence="2">
    <location>
        <begin position="455"/>
        <end position="474"/>
    </location>
</feature>
<feature type="region of interest" description="Disordered" evidence="2">
    <location>
        <begin position="174"/>
        <end position="209"/>
    </location>
</feature>
<gene>
    <name evidence="3" type="ORF">OSTQU699_LOCUS898</name>
</gene>
<feature type="compositionally biased region" description="Basic and acidic residues" evidence="2">
    <location>
        <begin position="174"/>
        <end position="186"/>
    </location>
</feature>
<name>A0A8S1IW22_9CHLO</name>
<feature type="compositionally biased region" description="Basic and acidic residues" evidence="2">
    <location>
        <begin position="426"/>
        <end position="438"/>
    </location>
</feature>
<dbReference type="Proteomes" id="UP000708148">
    <property type="component" value="Unassembled WGS sequence"/>
</dbReference>
<evidence type="ECO:0000256" key="2">
    <source>
        <dbReference type="SAM" id="MobiDB-lite"/>
    </source>
</evidence>
<dbReference type="EMBL" id="CAJHUC010000359">
    <property type="protein sequence ID" value="CAD7695537.1"/>
    <property type="molecule type" value="Genomic_DNA"/>
</dbReference>
<evidence type="ECO:0000256" key="1">
    <source>
        <dbReference type="SAM" id="Coils"/>
    </source>
</evidence>
<reference evidence="3" key="1">
    <citation type="submission" date="2020-12" db="EMBL/GenBank/DDBJ databases">
        <authorList>
            <person name="Iha C."/>
        </authorList>
    </citation>
    <scope>NUCLEOTIDE SEQUENCE</scope>
</reference>
<comment type="caution">
    <text evidence="3">The sequence shown here is derived from an EMBL/GenBank/DDBJ whole genome shotgun (WGS) entry which is preliminary data.</text>
</comment>
<evidence type="ECO:0000313" key="3">
    <source>
        <dbReference type="EMBL" id="CAD7695537.1"/>
    </source>
</evidence>
<dbReference type="OrthoDB" id="10691087at2759"/>
<dbReference type="AlphaFoldDB" id="A0A8S1IW22"/>
<keyword evidence="1" id="KW-0175">Coiled coil</keyword>
<feature type="coiled-coil region" evidence="1">
    <location>
        <begin position="5"/>
        <end position="39"/>
    </location>
</feature>